<evidence type="ECO:0000256" key="1">
    <source>
        <dbReference type="SAM" id="MobiDB-lite"/>
    </source>
</evidence>
<sequence>MASTPINADPEKGGVGLSFSPIPEPTPSPSHHHRHLHRARDRLRHFVHPSGKKIHVANSPTEAEQLRRQLEEIHHQDDFDVCISGSPEHLDALRVAQDHHETKRDEFRTEHPELFARFDEVHAQLDALSTELDRVTTHGVSLEAHFNKFGYDAHIRSYDDGESPGGSGTATPRSSVSGDSSASAKHAVHLKLFKVPVVRQYFHKGLIWRASGFQEVQSFELFLDLLYVGIIAIQGDLASEHPTASSLLHFIITFTLSWKIWNDMSLIISWFETDDIFQRICILFLMACLFGYTTNITEAWEHTYATLIGFYLCARLFMASYLIMVFFLVPMVRPVMTWYICIVTVGAALWIGSIHIEYPAQLGIIWAALFVDLFGQACFFVAHVVSKWIGPGAAARMDKCFDYYPAINIEHRTERTSGFVTLVFGYSVVAALYQSTMNGIDAHYGKAVLALTQAFCFNWIYFDIDSKNLQVHAIRRHRNTTLVWQVFHLPFIMSYVLGSSGLAWLVKFAIDTDNSRPEGLTEMWREHAEDEIPIGIRWFYCAGFGIALASMGIISISHKHKEIETLRLKKRWRLTARFAISIVLICLPLAEGLNSLELVGTVTALIVFCLSLELWAASCSRQNSFGRTTECKYIGACPKKHLQALIKRGSRVDFEELGDGKNVGAIHAAPI</sequence>
<dbReference type="AlphaFoldDB" id="A0AAV9NWI8"/>
<feature type="compositionally biased region" description="Basic residues" evidence="1">
    <location>
        <begin position="30"/>
        <end position="39"/>
    </location>
</feature>
<feature type="transmembrane region" description="Helical" evidence="2">
    <location>
        <begin position="482"/>
        <end position="506"/>
    </location>
</feature>
<feature type="transmembrane region" description="Helical" evidence="2">
    <location>
        <begin position="308"/>
        <end position="329"/>
    </location>
</feature>
<evidence type="ECO:0008006" key="5">
    <source>
        <dbReference type="Google" id="ProtNLM"/>
    </source>
</evidence>
<feature type="transmembrane region" description="Helical" evidence="2">
    <location>
        <begin position="336"/>
        <end position="358"/>
    </location>
</feature>
<keyword evidence="2" id="KW-1133">Transmembrane helix</keyword>
<dbReference type="Pfam" id="PF06772">
    <property type="entry name" value="LtrA"/>
    <property type="match status" value="1"/>
</dbReference>
<dbReference type="EMBL" id="JAVRRT010000028">
    <property type="protein sequence ID" value="KAK5163100.1"/>
    <property type="molecule type" value="Genomic_DNA"/>
</dbReference>
<name>A0AAV9NWI8_9PEZI</name>
<evidence type="ECO:0000313" key="3">
    <source>
        <dbReference type="EMBL" id="KAK5163100.1"/>
    </source>
</evidence>
<feature type="transmembrane region" description="Helical" evidence="2">
    <location>
        <begin position="596"/>
        <end position="617"/>
    </location>
</feature>
<feature type="transmembrane region" description="Helical" evidence="2">
    <location>
        <begin position="276"/>
        <end position="296"/>
    </location>
</feature>
<reference evidence="3 4" key="1">
    <citation type="submission" date="2023-08" db="EMBL/GenBank/DDBJ databases">
        <title>Black Yeasts Isolated from many extreme environments.</title>
        <authorList>
            <person name="Coleine C."/>
            <person name="Stajich J.E."/>
            <person name="Selbmann L."/>
        </authorList>
    </citation>
    <scope>NUCLEOTIDE SEQUENCE [LARGE SCALE GENOMIC DNA]</scope>
    <source>
        <strain evidence="3 4">CCFEE 5935</strain>
    </source>
</reference>
<keyword evidence="4" id="KW-1185">Reference proteome</keyword>
<feature type="transmembrane region" description="Helical" evidence="2">
    <location>
        <begin position="574"/>
        <end position="590"/>
    </location>
</feature>
<dbReference type="PANTHER" id="PTHR36840">
    <property type="entry name" value="BLL5714 PROTEIN"/>
    <property type="match status" value="1"/>
</dbReference>
<feature type="transmembrane region" description="Helical" evidence="2">
    <location>
        <begin position="364"/>
        <end position="389"/>
    </location>
</feature>
<gene>
    <name evidence="3" type="ORF">LTR77_010884</name>
</gene>
<evidence type="ECO:0000313" key="4">
    <source>
        <dbReference type="Proteomes" id="UP001337655"/>
    </source>
</evidence>
<dbReference type="InterPro" id="IPR010640">
    <property type="entry name" value="Low_temperature_requirement_A"/>
</dbReference>
<protein>
    <recommendedName>
        <fullName evidence="5">Bacterial low temperature requirement A protein-domain-containing protein</fullName>
    </recommendedName>
</protein>
<feature type="transmembrane region" description="Helical" evidence="2">
    <location>
        <begin position="534"/>
        <end position="554"/>
    </location>
</feature>
<comment type="caution">
    <text evidence="3">The sequence shown here is derived from an EMBL/GenBank/DDBJ whole genome shotgun (WGS) entry which is preliminary data.</text>
</comment>
<evidence type="ECO:0000256" key="2">
    <source>
        <dbReference type="SAM" id="Phobius"/>
    </source>
</evidence>
<accession>A0AAV9NWI8</accession>
<keyword evidence="2" id="KW-0472">Membrane</keyword>
<dbReference type="RefSeq" id="XP_064653648.1">
    <property type="nucleotide sequence ID" value="XM_064808100.1"/>
</dbReference>
<organism evidence="3 4">
    <name type="scientific">Saxophila tyrrhenica</name>
    <dbReference type="NCBI Taxonomy" id="1690608"/>
    <lineage>
        <taxon>Eukaryota</taxon>
        <taxon>Fungi</taxon>
        <taxon>Dikarya</taxon>
        <taxon>Ascomycota</taxon>
        <taxon>Pezizomycotina</taxon>
        <taxon>Dothideomycetes</taxon>
        <taxon>Dothideomycetidae</taxon>
        <taxon>Mycosphaerellales</taxon>
        <taxon>Extremaceae</taxon>
        <taxon>Saxophila</taxon>
    </lineage>
</organism>
<dbReference type="Proteomes" id="UP001337655">
    <property type="component" value="Unassembled WGS sequence"/>
</dbReference>
<feature type="transmembrane region" description="Helical" evidence="2">
    <location>
        <begin position="418"/>
        <end position="436"/>
    </location>
</feature>
<dbReference type="PANTHER" id="PTHR36840:SF1">
    <property type="entry name" value="BLL5714 PROTEIN"/>
    <property type="match status" value="1"/>
</dbReference>
<dbReference type="GeneID" id="89932208"/>
<feature type="region of interest" description="Disordered" evidence="1">
    <location>
        <begin position="160"/>
        <end position="180"/>
    </location>
</feature>
<proteinExistence type="predicted"/>
<keyword evidence="2" id="KW-0812">Transmembrane</keyword>
<feature type="transmembrane region" description="Helical" evidence="2">
    <location>
        <begin position="442"/>
        <end position="461"/>
    </location>
</feature>
<feature type="region of interest" description="Disordered" evidence="1">
    <location>
        <begin position="1"/>
        <end position="39"/>
    </location>
</feature>